<keyword evidence="5" id="KW-1133">Transmembrane helix</keyword>
<protein>
    <submittedName>
        <fullName evidence="8">Biopolymer transporter ExbD</fullName>
    </submittedName>
</protein>
<comment type="similarity">
    <text evidence="2 7">Belongs to the ExbD/TolR family.</text>
</comment>
<dbReference type="GO" id="GO:0015031">
    <property type="term" value="P:protein transport"/>
    <property type="evidence" value="ECO:0007669"/>
    <property type="project" value="UniProtKB-KW"/>
</dbReference>
<evidence type="ECO:0000313" key="9">
    <source>
        <dbReference type="Proteomes" id="UP000475117"/>
    </source>
</evidence>
<keyword evidence="9" id="KW-1185">Reference proteome</keyword>
<evidence type="ECO:0000256" key="5">
    <source>
        <dbReference type="ARBA" id="ARBA00022989"/>
    </source>
</evidence>
<reference evidence="8 9" key="1">
    <citation type="submission" date="2020-12" db="EMBL/GenBank/DDBJ databases">
        <title>Sulforoseuscoccus oceanibium gen. nov., sp. nov., a representative of the phylum Verrucomicrobia with special cytoplasmic membrane, and proposal of Sulforoseuscoccusaceae fam. nov.</title>
        <authorList>
            <person name="Xi F."/>
        </authorList>
    </citation>
    <scope>NUCLEOTIDE SEQUENCE [LARGE SCALE GENOMIC DNA]</scope>
    <source>
        <strain evidence="8 9">T37</strain>
    </source>
</reference>
<dbReference type="GO" id="GO:0022857">
    <property type="term" value="F:transmembrane transporter activity"/>
    <property type="evidence" value="ECO:0007669"/>
    <property type="project" value="InterPro"/>
</dbReference>
<comment type="subcellular location">
    <subcellularLocation>
        <location evidence="1">Cell membrane</location>
        <topology evidence="1">Single-pass membrane protein</topology>
    </subcellularLocation>
    <subcellularLocation>
        <location evidence="7">Cell membrane</location>
        <topology evidence="7">Single-pass type II membrane protein</topology>
    </subcellularLocation>
</comment>
<evidence type="ECO:0000256" key="4">
    <source>
        <dbReference type="ARBA" id="ARBA00022692"/>
    </source>
</evidence>
<dbReference type="KEGG" id="soa:G3M56_010560"/>
<dbReference type="RefSeq" id="WP_164362184.1">
    <property type="nucleotide sequence ID" value="NZ_CP066776.1"/>
</dbReference>
<evidence type="ECO:0000256" key="3">
    <source>
        <dbReference type="ARBA" id="ARBA00022475"/>
    </source>
</evidence>
<proteinExistence type="inferred from homology"/>
<dbReference type="InterPro" id="IPR003400">
    <property type="entry name" value="ExbD"/>
</dbReference>
<evidence type="ECO:0000256" key="7">
    <source>
        <dbReference type="RuleBase" id="RU003879"/>
    </source>
</evidence>
<keyword evidence="7" id="KW-0653">Protein transport</keyword>
<dbReference type="EMBL" id="CP066776">
    <property type="protein sequence ID" value="QQL44323.1"/>
    <property type="molecule type" value="Genomic_DNA"/>
</dbReference>
<keyword evidence="7" id="KW-0813">Transport</keyword>
<dbReference type="Pfam" id="PF02472">
    <property type="entry name" value="ExbD"/>
    <property type="match status" value="1"/>
</dbReference>
<gene>
    <name evidence="8" type="ORF">G3M56_010560</name>
</gene>
<evidence type="ECO:0000313" key="8">
    <source>
        <dbReference type="EMBL" id="QQL44323.1"/>
    </source>
</evidence>
<name>A0A6B3L9T0_9BACT</name>
<dbReference type="PANTHER" id="PTHR30558:SF3">
    <property type="entry name" value="BIOPOLYMER TRANSPORT PROTEIN EXBD-RELATED"/>
    <property type="match status" value="1"/>
</dbReference>
<keyword evidence="3" id="KW-1003">Cell membrane</keyword>
<accession>A0A6B3L9T0</accession>
<dbReference type="GO" id="GO:0005886">
    <property type="term" value="C:plasma membrane"/>
    <property type="evidence" value="ECO:0007669"/>
    <property type="project" value="UniProtKB-SubCell"/>
</dbReference>
<dbReference type="AlphaFoldDB" id="A0A6B3L9T0"/>
<evidence type="ECO:0000256" key="2">
    <source>
        <dbReference type="ARBA" id="ARBA00005811"/>
    </source>
</evidence>
<sequence>MKFNRRSLDNTGGMQLAPMIDIVFLLLIFFIVTWSYARFETELDVQVPVAKEGESSNRQVGEIIINVRKNGDVVLNGNVMSREELLERVSKIAVGYKDVAVILRGDEDTKYKDIIGVVDTCRSVGIWNVAFATQQPEQ</sequence>
<evidence type="ECO:0000256" key="6">
    <source>
        <dbReference type="ARBA" id="ARBA00023136"/>
    </source>
</evidence>
<dbReference type="PANTHER" id="PTHR30558">
    <property type="entry name" value="EXBD MEMBRANE COMPONENT OF PMF-DRIVEN MACROMOLECULE IMPORT SYSTEM"/>
    <property type="match status" value="1"/>
</dbReference>
<organism evidence="8 9">
    <name type="scientific">Sulfuriroseicoccus oceanibius</name>
    <dbReference type="NCBI Taxonomy" id="2707525"/>
    <lineage>
        <taxon>Bacteria</taxon>
        <taxon>Pseudomonadati</taxon>
        <taxon>Verrucomicrobiota</taxon>
        <taxon>Verrucomicrobiia</taxon>
        <taxon>Verrucomicrobiales</taxon>
        <taxon>Verrucomicrobiaceae</taxon>
        <taxon>Sulfuriroseicoccus</taxon>
    </lineage>
</organism>
<keyword evidence="4 7" id="KW-0812">Transmembrane</keyword>
<keyword evidence="6" id="KW-0472">Membrane</keyword>
<evidence type="ECO:0000256" key="1">
    <source>
        <dbReference type="ARBA" id="ARBA00004162"/>
    </source>
</evidence>
<dbReference type="Gene3D" id="3.30.420.270">
    <property type="match status" value="1"/>
</dbReference>
<dbReference type="Proteomes" id="UP000475117">
    <property type="component" value="Chromosome"/>
</dbReference>